<dbReference type="Gene3D" id="1.10.287.130">
    <property type="match status" value="1"/>
</dbReference>
<proteinExistence type="predicted"/>
<dbReference type="InterPro" id="IPR003594">
    <property type="entry name" value="HATPase_dom"/>
</dbReference>
<dbReference type="PANTHER" id="PTHR43102:SF2">
    <property type="entry name" value="GAF DOMAIN-CONTAINING PROTEIN"/>
    <property type="match status" value="1"/>
</dbReference>
<dbReference type="SUPFAM" id="SSF47384">
    <property type="entry name" value="Homodimeric domain of signal transducing histidine kinase"/>
    <property type="match status" value="1"/>
</dbReference>
<comment type="caution">
    <text evidence="5">The sequence shown here is derived from an EMBL/GenBank/DDBJ whole genome shotgun (WGS) entry which is preliminary data.</text>
</comment>
<dbReference type="CDD" id="cd00075">
    <property type="entry name" value="HATPase"/>
    <property type="match status" value="1"/>
</dbReference>
<comment type="catalytic activity">
    <reaction evidence="1">
        <text>ATP + protein L-histidine = ADP + protein N-phospho-L-histidine.</text>
        <dbReference type="EC" id="2.7.13.3"/>
    </reaction>
</comment>
<dbReference type="GO" id="GO:0000155">
    <property type="term" value="F:phosphorelay sensor kinase activity"/>
    <property type="evidence" value="ECO:0007669"/>
    <property type="project" value="InterPro"/>
</dbReference>
<dbReference type="EMBL" id="BBNQ01000004">
    <property type="protein sequence ID" value="GAL61892.1"/>
    <property type="molecule type" value="Genomic_DNA"/>
</dbReference>
<dbReference type="RefSeq" id="WP_042503793.1">
    <property type="nucleotide sequence ID" value="NZ_BBNQ01000004.1"/>
</dbReference>
<dbReference type="CDD" id="cd00082">
    <property type="entry name" value="HisKA"/>
    <property type="match status" value="1"/>
</dbReference>
<feature type="domain" description="Histidine kinase" evidence="4">
    <location>
        <begin position="186"/>
        <end position="397"/>
    </location>
</feature>
<accession>A0A090W300</accession>
<keyword evidence="3" id="KW-0597">Phosphoprotein</keyword>
<dbReference type="AlphaFoldDB" id="A0A090W300"/>
<evidence type="ECO:0000313" key="5">
    <source>
        <dbReference type="EMBL" id="GAL61892.1"/>
    </source>
</evidence>
<reference evidence="5 6" key="1">
    <citation type="journal article" date="2014" name="Genome Announc.">
        <title>Draft Genome Sequences of Marine Flavobacterium Algibacter lectus Strains SS8 and NR4.</title>
        <authorList>
            <person name="Takatani N."/>
            <person name="Nakanishi M."/>
            <person name="Meirelles P."/>
            <person name="Mino S."/>
            <person name="Suda W."/>
            <person name="Oshima K."/>
            <person name="Hattori M."/>
            <person name="Ohkuma M."/>
            <person name="Hosokawa M."/>
            <person name="Miyashita K."/>
            <person name="Thompson F.L."/>
            <person name="Niwa A."/>
            <person name="Sawabe T."/>
            <person name="Sawabe T."/>
        </authorList>
    </citation>
    <scope>NUCLEOTIDE SEQUENCE [LARGE SCALE GENOMIC DNA]</scope>
    <source>
        <strain evidence="5 6">JCM 19300</strain>
    </source>
</reference>
<dbReference type="Pfam" id="PF00512">
    <property type="entry name" value="HisKA"/>
    <property type="match status" value="1"/>
</dbReference>
<name>A0A090W300_9FLAO</name>
<dbReference type="SMART" id="SM00387">
    <property type="entry name" value="HATPase_c"/>
    <property type="match status" value="1"/>
</dbReference>
<dbReference type="InterPro" id="IPR004358">
    <property type="entry name" value="Sig_transdc_His_kin-like_C"/>
</dbReference>
<dbReference type="Proteomes" id="UP000029644">
    <property type="component" value="Unassembled WGS sequence"/>
</dbReference>
<dbReference type="InterPro" id="IPR005467">
    <property type="entry name" value="His_kinase_dom"/>
</dbReference>
<keyword evidence="5" id="KW-0418">Kinase</keyword>
<dbReference type="Gene3D" id="3.30.450.40">
    <property type="match status" value="1"/>
</dbReference>
<dbReference type="OrthoDB" id="9781208at2"/>
<gene>
    <name evidence="5" type="ORF">JCM19300_638</name>
</gene>
<evidence type="ECO:0000259" key="4">
    <source>
        <dbReference type="PROSITE" id="PS50109"/>
    </source>
</evidence>
<evidence type="ECO:0000313" key="6">
    <source>
        <dbReference type="Proteomes" id="UP000029644"/>
    </source>
</evidence>
<keyword evidence="5" id="KW-0808">Transferase</keyword>
<dbReference type="Gene3D" id="3.30.565.10">
    <property type="entry name" value="Histidine kinase-like ATPase, C-terminal domain"/>
    <property type="match status" value="1"/>
</dbReference>
<organism evidence="5 6">
    <name type="scientific">Algibacter lectus</name>
    <dbReference type="NCBI Taxonomy" id="221126"/>
    <lineage>
        <taxon>Bacteria</taxon>
        <taxon>Pseudomonadati</taxon>
        <taxon>Bacteroidota</taxon>
        <taxon>Flavobacteriia</taxon>
        <taxon>Flavobacteriales</taxon>
        <taxon>Flavobacteriaceae</taxon>
        <taxon>Algibacter</taxon>
    </lineage>
</organism>
<protein>
    <recommendedName>
        <fullName evidence="2">histidine kinase</fullName>
        <ecNumber evidence="2">2.7.13.3</ecNumber>
    </recommendedName>
</protein>
<sequence length="397" mass="44676">MIAPDFPKNERERLAQINRYKLLDTLPESDFDNITSLVATICEVPISLITLLDSDRNFLKSHHGIDIQESPRNISFCGHAILQDDIFIVEDAREDIRFKDNPLVAGVNAIFYAGVPLITKEGLALGTLCIYDHVPRKLTETQKKALITIAKQVLNLFDLRLNNRLLAESKQELTDRNNELGRFASHVSHDLKSPLANIMSLTTFLKEDEANTFSEESIEYISFIEESAESLKDYIDGILIHYKANELLNADKEYATLNSVFEEVQRIHLLNDKQLKFSDYTDSVFIVKAAVTQVLINLVDNALKYNNKPNPEVILGFSENKNNYTFTVKDNGNGIAEAQQDQVFKLFNNNNQVDVKGKKGTGIGLFTVKNLVEKLGGTITLKSELNIGSIFTFSIAK</sequence>
<dbReference type="SMART" id="SM00065">
    <property type="entry name" value="GAF"/>
    <property type="match status" value="1"/>
</dbReference>
<dbReference type="SMART" id="SM00388">
    <property type="entry name" value="HisKA"/>
    <property type="match status" value="1"/>
</dbReference>
<dbReference type="InterPro" id="IPR003661">
    <property type="entry name" value="HisK_dim/P_dom"/>
</dbReference>
<dbReference type="Pfam" id="PF01590">
    <property type="entry name" value="GAF"/>
    <property type="match status" value="1"/>
</dbReference>
<dbReference type="SUPFAM" id="SSF55781">
    <property type="entry name" value="GAF domain-like"/>
    <property type="match status" value="1"/>
</dbReference>
<dbReference type="Pfam" id="PF02518">
    <property type="entry name" value="HATPase_c"/>
    <property type="match status" value="1"/>
</dbReference>
<dbReference type="InterPro" id="IPR036097">
    <property type="entry name" value="HisK_dim/P_sf"/>
</dbReference>
<dbReference type="InterPro" id="IPR003018">
    <property type="entry name" value="GAF"/>
</dbReference>
<dbReference type="SUPFAM" id="SSF55874">
    <property type="entry name" value="ATPase domain of HSP90 chaperone/DNA topoisomerase II/histidine kinase"/>
    <property type="match status" value="1"/>
</dbReference>
<dbReference type="PRINTS" id="PR00344">
    <property type="entry name" value="BCTRLSENSOR"/>
</dbReference>
<evidence type="ECO:0000256" key="2">
    <source>
        <dbReference type="ARBA" id="ARBA00012438"/>
    </source>
</evidence>
<dbReference type="InterPro" id="IPR036890">
    <property type="entry name" value="HATPase_C_sf"/>
</dbReference>
<evidence type="ECO:0000256" key="3">
    <source>
        <dbReference type="ARBA" id="ARBA00022553"/>
    </source>
</evidence>
<dbReference type="EC" id="2.7.13.3" evidence="2"/>
<evidence type="ECO:0000256" key="1">
    <source>
        <dbReference type="ARBA" id="ARBA00000085"/>
    </source>
</evidence>
<dbReference type="PROSITE" id="PS50109">
    <property type="entry name" value="HIS_KIN"/>
    <property type="match status" value="1"/>
</dbReference>
<dbReference type="InterPro" id="IPR029016">
    <property type="entry name" value="GAF-like_dom_sf"/>
</dbReference>
<dbReference type="PANTHER" id="PTHR43102">
    <property type="entry name" value="SLR1143 PROTEIN"/>
    <property type="match status" value="1"/>
</dbReference>